<feature type="domain" description="Secretion system C-terminal sorting" evidence="2">
    <location>
        <begin position="169"/>
        <end position="240"/>
    </location>
</feature>
<feature type="signal peptide" evidence="1">
    <location>
        <begin position="1"/>
        <end position="19"/>
    </location>
</feature>
<dbReference type="Pfam" id="PF05593">
    <property type="entry name" value="RHS_repeat"/>
    <property type="match status" value="1"/>
</dbReference>
<name>A0A2A4T0B4_9DELT</name>
<dbReference type="InterPro" id="IPR006530">
    <property type="entry name" value="YD"/>
</dbReference>
<dbReference type="AlphaFoldDB" id="A0A2A4T0B4"/>
<dbReference type="Pfam" id="PF18962">
    <property type="entry name" value="Por_Secre_tail"/>
    <property type="match status" value="1"/>
</dbReference>
<dbReference type="EMBL" id="NVSR01000081">
    <property type="protein sequence ID" value="PCI27023.1"/>
    <property type="molecule type" value="Genomic_DNA"/>
</dbReference>
<feature type="chain" id="PRO_5012404532" description="Secretion system C-terminal sorting domain-containing protein" evidence="1">
    <location>
        <begin position="20"/>
        <end position="248"/>
    </location>
</feature>
<protein>
    <recommendedName>
        <fullName evidence="2">Secretion system C-terminal sorting domain-containing protein</fullName>
    </recommendedName>
</protein>
<reference evidence="4" key="1">
    <citation type="submission" date="2017-08" db="EMBL/GenBank/DDBJ databases">
        <title>A dynamic microbial community with high functional redundancy inhabits the cold, oxic subseafloor aquifer.</title>
        <authorList>
            <person name="Tully B.J."/>
            <person name="Wheat C.G."/>
            <person name="Glazer B.T."/>
            <person name="Huber J.A."/>
        </authorList>
    </citation>
    <scope>NUCLEOTIDE SEQUENCE [LARGE SCALE GENOMIC DNA]</scope>
</reference>
<dbReference type="InterPro" id="IPR026444">
    <property type="entry name" value="Secre_tail"/>
</dbReference>
<accession>A0A2A4T0B4</accession>
<dbReference type="NCBIfam" id="TIGR01643">
    <property type="entry name" value="YD_repeat_2x"/>
    <property type="match status" value="1"/>
</dbReference>
<evidence type="ECO:0000313" key="3">
    <source>
        <dbReference type="EMBL" id="PCI27023.1"/>
    </source>
</evidence>
<gene>
    <name evidence="3" type="ORF">COB67_09625</name>
</gene>
<sequence length="248" mass="28245">MKTILIISFSIFYCSFTNAQALTHDNQNRITSVTYTTGTQITYTYDAVGNRVTQVITSANNGSLPVEITDFNVIKNDCETTLTWSTASEINTSHFEVQYSYDAIDFRMIERVEAAGNSTSIQNYGYVHPDPVKGTNYYRLKSVDLDDTYSYSKMKAINLDDCFMDDIRVFPNPSNQQEVTVEINSISEVVRLEIYDASGRLIGIPIQKTSRRYWKLDVDELSSGAYFIRIIFEGDKKQVITKKLEVVE</sequence>
<evidence type="ECO:0000259" key="2">
    <source>
        <dbReference type="Pfam" id="PF18962"/>
    </source>
</evidence>
<evidence type="ECO:0000313" key="4">
    <source>
        <dbReference type="Proteomes" id="UP000218113"/>
    </source>
</evidence>
<proteinExistence type="predicted"/>
<evidence type="ECO:0000256" key="1">
    <source>
        <dbReference type="SAM" id="SignalP"/>
    </source>
</evidence>
<dbReference type="Gene3D" id="2.180.10.10">
    <property type="entry name" value="RHS repeat-associated core"/>
    <property type="match status" value="1"/>
</dbReference>
<comment type="caution">
    <text evidence="3">The sequence shown here is derived from an EMBL/GenBank/DDBJ whole genome shotgun (WGS) entry which is preliminary data.</text>
</comment>
<dbReference type="Proteomes" id="UP000218113">
    <property type="component" value="Unassembled WGS sequence"/>
</dbReference>
<keyword evidence="1" id="KW-0732">Signal</keyword>
<organism evidence="3 4">
    <name type="scientific">SAR324 cluster bacterium</name>
    <dbReference type="NCBI Taxonomy" id="2024889"/>
    <lineage>
        <taxon>Bacteria</taxon>
        <taxon>Deltaproteobacteria</taxon>
        <taxon>SAR324 cluster</taxon>
    </lineage>
</organism>
<dbReference type="NCBIfam" id="TIGR04183">
    <property type="entry name" value="Por_Secre_tail"/>
    <property type="match status" value="1"/>
</dbReference>
<dbReference type="InterPro" id="IPR031325">
    <property type="entry name" value="RHS_repeat"/>
</dbReference>